<proteinExistence type="predicted"/>
<feature type="non-terminal residue" evidence="5">
    <location>
        <position position="1"/>
    </location>
</feature>
<dbReference type="PANTHER" id="PTHR12131">
    <property type="entry name" value="ATP-DEPENDENT RNA AND DNA HELICASE"/>
    <property type="match status" value="1"/>
</dbReference>
<dbReference type="GO" id="GO:0004386">
    <property type="term" value="F:helicase activity"/>
    <property type="evidence" value="ECO:0007669"/>
    <property type="project" value="UniProtKB-KW"/>
</dbReference>
<dbReference type="Gene3D" id="3.40.50.300">
    <property type="entry name" value="P-loop containing nucleotide triphosphate hydrolases"/>
    <property type="match status" value="2"/>
</dbReference>
<dbReference type="SUPFAM" id="SSF52540">
    <property type="entry name" value="P-loop containing nucleoside triphosphate hydrolases"/>
    <property type="match status" value="2"/>
</dbReference>
<organism evidence="5">
    <name type="scientific">Streptomyces sp. SID7499</name>
    <dbReference type="NCBI Taxonomy" id="2706086"/>
    <lineage>
        <taxon>Bacteria</taxon>
        <taxon>Bacillati</taxon>
        <taxon>Actinomycetota</taxon>
        <taxon>Actinomycetes</taxon>
        <taxon>Kitasatosporales</taxon>
        <taxon>Streptomycetaceae</taxon>
        <taxon>Streptomyces</taxon>
    </lineage>
</organism>
<dbReference type="InterPro" id="IPR027417">
    <property type="entry name" value="P-loop_NTPase"/>
</dbReference>
<protein>
    <submittedName>
        <fullName evidence="5">DUF3516 domain-containing protein</fullName>
    </submittedName>
</protein>
<name>A0A6G3WUW6_9ACTN</name>
<keyword evidence="2" id="KW-0378">Hydrolase</keyword>
<evidence type="ECO:0000313" key="5">
    <source>
        <dbReference type="EMBL" id="NEE09329.1"/>
    </source>
</evidence>
<dbReference type="EMBL" id="JAAGMN010002296">
    <property type="protein sequence ID" value="NEE09329.1"/>
    <property type="molecule type" value="Genomic_DNA"/>
</dbReference>
<evidence type="ECO:0000256" key="4">
    <source>
        <dbReference type="ARBA" id="ARBA00022840"/>
    </source>
</evidence>
<accession>A0A6G3WUW6</accession>
<dbReference type="GO" id="GO:0016787">
    <property type="term" value="F:hydrolase activity"/>
    <property type="evidence" value="ECO:0007669"/>
    <property type="project" value="UniProtKB-KW"/>
</dbReference>
<gene>
    <name evidence="5" type="ORF">G3M58_23085</name>
</gene>
<keyword evidence="1" id="KW-0547">Nucleotide-binding</keyword>
<reference evidence="5" key="1">
    <citation type="submission" date="2020-01" db="EMBL/GenBank/DDBJ databases">
        <title>Insect and environment-associated Actinomycetes.</title>
        <authorList>
            <person name="Currrie C."/>
            <person name="Chevrette M."/>
            <person name="Carlson C."/>
            <person name="Stubbendieck R."/>
            <person name="Wendt-Pienkowski E."/>
        </authorList>
    </citation>
    <scope>NUCLEOTIDE SEQUENCE</scope>
    <source>
        <strain evidence="5">SID7499</strain>
    </source>
</reference>
<evidence type="ECO:0000256" key="3">
    <source>
        <dbReference type="ARBA" id="ARBA00022806"/>
    </source>
</evidence>
<feature type="non-terminal residue" evidence="5">
    <location>
        <position position="162"/>
    </location>
</feature>
<keyword evidence="4" id="KW-0067">ATP-binding</keyword>
<evidence type="ECO:0000256" key="2">
    <source>
        <dbReference type="ARBA" id="ARBA00022801"/>
    </source>
</evidence>
<keyword evidence="3" id="KW-0347">Helicase</keyword>
<comment type="caution">
    <text evidence="5">The sequence shown here is derived from an EMBL/GenBank/DDBJ whole genome shotgun (WGS) entry which is preliminary data.</text>
</comment>
<dbReference type="GO" id="GO:0005524">
    <property type="term" value="F:ATP binding"/>
    <property type="evidence" value="ECO:0007669"/>
    <property type="project" value="UniProtKB-KW"/>
</dbReference>
<dbReference type="AlphaFoldDB" id="A0A6G3WUW6"/>
<evidence type="ECO:0000256" key="1">
    <source>
        <dbReference type="ARBA" id="ARBA00022741"/>
    </source>
</evidence>
<dbReference type="PANTHER" id="PTHR12131:SF1">
    <property type="entry name" value="ATP-DEPENDENT RNA HELICASE SUPV3L1, MITOCHONDRIAL-RELATED"/>
    <property type="match status" value="1"/>
</dbReference>
<sequence>VVMDEFHFYAEPDRGWAWQIPLLELPQAQFVLMSATLGDVSMFEKDLTRRTGRPTSVVRSATRPVPLSYEYRFTPITETLTELLDTRQSPVYIVHFTQAAAVERAQSLMSINMCTKEEKERIADMIGSFRFTTKFGQNLSRYVRHGIGVHHAGMLPKYRRLV</sequence>
<dbReference type="InterPro" id="IPR050699">
    <property type="entry name" value="RNA-DNA_Helicase"/>
</dbReference>